<dbReference type="InterPro" id="IPR000131">
    <property type="entry name" value="ATP_synth_F1_gsu"/>
</dbReference>
<dbReference type="NCBIfam" id="TIGR03323">
    <property type="entry name" value="alt_F1F0_F1_gam"/>
    <property type="match status" value="1"/>
</dbReference>
<dbReference type="EMBL" id="FOSP01000006">
    <property type="protein sequence ID" value="SFK43441.1"/>
    <property type="molecule type" value="Genomic_DNA"/>
</dbReference>
<dbReference type="Gene3D" id="3.40.1380.10">
    <property type="match status" value="1"/>
</dbReference>
<keyword evidence="4" id="KW-0813">Transport</keyword>
<accession>A0A1I3ZID9</accession>
<dbReference type="AlphaFoldDB" id="A0A1I3ZID9"/>
<dbReference type="GO" id="GO:0045259">
    <property type="term" value="C:proton-transporting ATP synthase complex"/>
    <property type="evidence" value="ECO:0007669"/>
    <property type="project" value="UniProtKB-KW"/>
</dbReference>
<keyword evidence="6" id="KW-0406">Ion transport</keyword>
<dbReference type="InterPro" id="IPR035968">
    <property type="entry name" value="ATP_synth_F1_ATPase_gsu"/>
</dbReference>
<evidence type="ECO:0000256" key="9">
    <source>
        <dbReference type="ARBA" id="ARBA00023310"/>
    </source>
</evidence>
<dbReference type="SUPFAM" id="SSF52943">
    <property type="entry name" value="ATP synthase (F1-ATPase), gamma subunit"/>
    <property type="match status" value="1"/>
</dbReference>
<sequence length="298" mass="34078">MHTLEYLHKQLDNLEELRTIVKTMKALSAASIRQYEQAVSALAGYYRTVERGLHVVLKDTQSFPGTARRIQKPLRLAAIVFGSDHGLCGRFNEDITRYALDRMKSAAADTENHLLLAVGARVAASLEQAGQVVENDFLVPGSASQITITVQQILLKIDEWREQADVYYVYLFYNRHSGSKNYRPTGFELLPINLHRFHRLEEETWPSRCLPTFSVDRELLFTRLLRQYLFVTLFRACAESQASEHTSRLSAMQSAQRNLDERLEDVTMHYRRARQNVITSELLDVVSGFEAITGSHKS</sequence>
<dbReference type="Proteomes" id="UP000199533">
    <property type="component" value="Unassembled WGS sequence"/>
</dbReference>
<comment type="function">
    <text evidence="1">Produces ATP from ADP in the presence of a proton gradient across the membrane. The gamma chain is believed to be important in regulating ATPase activity and the flow of protons through the CF(0) complex.</text>
</comment>
<keyword evidence="11" id="KW-1185">Reference proteome</keyword>
<protein>
    <submittedName>
        <fullName evidence="10">F-type H+-transporting ATPase subunit gamma</fullName>
    </submittedName>
</protein>
<evidence type="ECO:0000256" key="7">
    <source>
        <dbReference type="ARBA" id="ARBA00023136"/>
    </source>
</evidence>
<name>A0A1I3ZID9_9PROT</name>
<dbReference type="RefSeq" id="WP_090697931.1">
    <property type="nucleotide sequence ID" value="NZ_FOSP01000006.1"/>
</dbReference>
<keyword evidence="7" id="KW-0472">Membrane</keyword>
<organism evidence="10 11">
    <name type="scientific">Nitrosomonas aestuarii</name>
    <dbReference type="NCBI Taxonomy" id="52441"/>
    <lineage>
        <taxon>Bacteria</taxon>
        <taxon>Pseudomonadati</taxon>
        <taxon>Pseudomonadota</taxon>
        <taxon>Betaproteobacteria</taxon>
        <taxon>Nitrosomonadales</taxon>
        <taxon>Nitrosomonadaceae</taxon>
        <taxon>Nitrosomonas</taxon>
    </lineage>
</organism>
<evidence type="ECO:0000256" key="1">
    <source>
        <dbReference type="ARBA" id="ARBA00003456"/>
    </source>
</evidence>
<dbReference type="InterPro" id="IPR017709">
    <property type="entry name" value="Alt_ATP_synth_F1_gsu"/>
</dbReference>
<keyword evidence="5" id="KW-0375">Hydrogen ion transport</keyword>
<dbReference type="GO" id="GO:0046933">
    <property type="term" value="F:proton-transporting ATP synthase activity, rotational mechanism"/>
    <property type="evidence" value="ECO:0007669"/>
    <property type="project" value="InterPro"/>
</dbReference>
<evidence type="ECO:0000256" key="5">
    <source>
        <dbReference type="ARBA" id="ARBA00022781"/>
    </source>
</evidence>
<dbReference type="PANTHER" id="PTHR11693">
    <property type="entry name" value="ATP SYNTHASE GAMMA CHAIN"/>
    <property type="match status" value="1"/>
</dbReference>
<keyword evidence="8" id="KW-0139">CF(1)</keyword>
<dbReference type="CDD" id="cd12151">
    <property type="entry name" value="F1-ATPase_gamma"/>
    <property type="match status" value="1"/>
</dbReference>
<gene>
    <name evidence="10" type="ORF">SAMN05216302_100691</name>
</gene>
<keyword evidence="9" id="KW-0066">ATP synthesis</keyword>
<dbReference type="PRINTS" id="PR00126">
    <property type="entry name" value="ATPASEGAMMA"/>
</dbReference>
<proteinExistence type="inferred from homology"/>
<dbReference type="PANTHER" id="PTHR11693:SF22">
    <property type="entry name" value="ATP SYNTHASE SUBUNIT GAMMA, MITOCHONDRIAL"/>
    <property type="match status" value="1"/>
</dbReference>
<evidence type="ECO:0000256" key="3">
    <source>
        <dbReference type="ARBA" id="ARBA00007681"/>
    </source>
</evidence>
<evidence type="ECO:0000256" key="6">
    <source>
        <dbReference type="ARBA" id="ARBA00023065"/>
    </source>
</evidence>
<evidence type="ECO:0000256" key="2">
    <source>
        <dbReference type="ARBA" id="ARBA00004170"/>
    </source>
</evidence>
<evidence type="ECO:0000313" key="10">
    <source>
        <dbReference type="EMBL" id="SFK43441.1"/>
    </source>
</evidence>
<evidence type="ECO:0000313" key="11">
    <source>
        <dbReference type="Proteomes" id="UP000199533"/>
    </source>
</evidence>
<evidence type="ECO:0000256" key="4">
    <source>
        <dbReference type="ARBA" id="ARBA00022448"/>
    </source>
</evidence>
<comment type="subcellular location">
    <subcellularLocation>
        <location evidence="2">Membrane</location>
        <topology evidence="2">Peripheral membrane protein</topology>
    </subcellularLocation>
</comment>
<dbReference type="Gene3D" id="1.10.287.80">
    <property type="entry name" value="ATP synthase, gamma subunit, helix hairpin domain"/>
    <property type="match status" value="1"/>
</dbReference>
<dbReference type="STRING" id="52441.SAMN05216302_100691"/>
<comment type="similarity">
    <text evidence="3">Belongs to the ATPase gamma chain family.</text>
</comment>
<reference evidence="11" key="1">
    <citation type="submission" date="2016-10" db="EMBL/GenBank/DDBJ databases">
        <authorList>
            <person name="Varghese N."/>
            <person name="Submissions S."/>
        </authorList>
    </citation>
    <scope>NUCLEOTIDE SEQUENCE [LARGE SCALE GENOMIC DNA]</scope>
    <source>
        <strain evidence="11">Nm69</strain>
    </source>
</reference>
<evidence type="ECO:0000256" key="8">
    <source>
        <dbReference type="ARBA" id="ARBA00023196"/>
    </source>
</evidence>
<dbReference type="Pfam" id="PF00231">
    <property type="entry name" value="ATP-synt"/>
    <property type="match status" value="1"/>
</dbReference>
<dbReference type="OrthoDB" id="9812769at2"/>